<evidence type="ECO:0000313" key="3">
    <source>
        <dbReference type="Proteomes" id="UP000813444"/>
    </source>
</evidence>
<dbReference type="Proteomes" id="UP000813444">
    <property type="component" value="Unassembled WGS sequence"/>
</dbReference>
<dbReference type="InterPro" id="IPR036291">
    <property type="entry name" value="NAD(P)-bd_dom_sf"/>
</dbReference>
<sequence>MRIVIAPASTKAAAATIRSLLSLAKEDIQIKGYYRNLSRVPAEFQSSPRFQAVEGTIEDASSLDFAGCDAVLTITPPSFSGRDLVSHAKEISENVKAAVEKAGSVKRLVLLSSVGAEHDTGVGEIKSNNMAERVFAETPIPELIFVRCVYFMENWTFFLDTLHGPEPHVISTITPVDFNVPMVAVQDVGSTLASELVKESAPPSKPFVFELHGPKMYSPLDVQSCFSKAVGQDVAMKPVEKHELHNFYARLFPPEIVDDWVEMATSFLPGGIIAVDKVNWDEKEIVRGKTELCQVIESAVQNRQQG</sequence>
<dbReference type="Pfam" id="PF13460">
    <property type="entry name" value="NAD_binding_10"/>
    <property type="match status" value="1"/>
</dbReference>
<dbReference type="AlphaFoldDB" id="A0A8K0WV93"/>
<keyword evidence="3" id="KW-1185">Reference proteome</keyword>
<gene>
    <name evidence="2" type="ORF">B0I35DRAFT_347987</name>
</gene>
<protein>
    <recommendedName>
        <fullName evidence="1">NAD(P)-binding domain-containing protein</fullName>
    </recommendedName>
</protein>
<dbReference type="PANTHER" id="PTHR43162:SF1">
    <property type="entry name" value="PRESTALK A DIFFERENTIATION PROTEIN A"/>
    <property type="match status" value="1"/>
</dbReference>
<accession>A0A8K0WV93</accession>
<evidence type="ECO:0000259" key="1">
    <source>
        <dbReference type="Pfam" id="PF13460"/>
    </source>
</evidence>
<dbReference type="InterPro" id="IPR051604">
    <property type="entry name" value="Ergot_Alk_Oxidoreductase"/>
</dbReference>
<dbReference type="PANTHER" id="PTHR43162">
    <property type="match status" value="1"/>
</dbReference>
<feature type="domain" description="NAD(P)-binding" evidence="1">
    <location>
        <begin position="23"/>
        <end position="130"/>
    </location>
</feature>
<dbReference type="OrthoDB" id="419598at2759"/>
<proteinExistence type="predicted"/>
<evidence type="ECO:0000313" key="2">
    <source>
        <dbReference type="EMBL" id="KAH7324828.1"/>
    </source>
</evidence>
<reference evidence="2" key="1">
    <citation type="journal article" date="2021" name="Nat. Commun.">
        <title>Genetic determinants of endophytism in the Arabidopsis root mycobiome.</title>
        <authorList>
            <person name="Mesny F."/>
            <person name="Miyauchi S."/>
            <person name="Thiergart T."/>
            <person name="Pickel B."/>
            <person name="Atanasova L."/>
            <person name="Karlsson M."/>
            <person name="Huettel B."/>
            <person name="Barry K.W."/>
            <person name="Haridas S."/>
            <person name="Chen C."/>
            <person name="Bauer D."/>
            <person name="Andreopoulos W."/>
            <person name="Pangilinan J."/>
            <person name="LaButti K."/>
            <person name="Riley R."/>
            <person name="Lipzen A."/>
            <person name="Clum A."/>
            <person name="Drula E."/>
            <person name="Henrissat B."/>
            <person name="Kohler A."/>
            <person name="Grigoriev I.V."/>
            <person name="Martin F.M."/>
            <person name="Hacquard S."/>
        </authorList>
    </citation>
    <scope>NUCLEOTIDE SEQUENCE</scope>
    <source>
        <strain evidence="2">MPI-CAGE-CH-0235</strain>
    </source>
</reference>
<dbReference type="EMBL" id="JAGPNK010000003">
    <property type="protein sequence ID" value="KAH7324828.1"/>
    <property type="molecule type" value="Genomic_DNA"/>
</dbReference>
<comment type="caution">
    <text evidence="2">The sequence shown here is derived from an EMBL/GenBank/DDBJ whole genome shotgun (WGS) entry which is preliminary data.</text>
</comment>
<name>A0A8K0WV93_9HYPO</name>
<dbReference type="Gene3D" id="3.40.50.720">
    <property type="entry name" value="NAD(P)-binding Rossmann-like Domain"/>
    <property type="match status" value="1"/>
</dbReference>
<dbReference type="InterPro" id="IPR016040">
    <property type="entry name" value="NAD(P)-bd_dom"/>
</dbReference>
<dbReference type="SUPFAM" id="SSF51735">
    <property type="entry name" value="NAD(P)-binding Rossmann-fold domains"/>
    <property type="match status" value="1"/>
</dbReference>
<dbReference type="Gene3D" id="3.90.25.10">
    <property type="entry name" value="UDP-galactose 4-epimerase, domain 1"/>
    <property type="match status" value="1"/>
</dbReference>
<organism evidence="2 3">
    <name type="scientific">Stachybotrys elegans</name>
    <dbReference type="NCBI Taxonomy" id="80388"/>
    <lineage>
        <taxon>Eukaryota</taxon>
        <taxon>Fungi</taxon>
        <taxon>Dikarya</taxon>
        <taxon>Ascomycota</taxon>
        <taxon>Pezizomycotina</taxon>
        <taxon>Sordariomycetes</taxon>
        <taxon>Hypocreomycetidae</taxon>
        <taxon>Hypocreales</taxon>
        <taxon>Stachybotryaceae</taxon>
        <taxon>Stachybotrys</taxon>
    </lineage>
</organism>